<name>A0AAV1JMW7_9NEOP</name>
<evidence type="ECO:0000313" key="1">
    <source>
        <dbReference type="EMBL" id="CAK1549774.1"/>
    </source>
</evidence>
<comment type="caution">
    <text evidence="1">The sequence shown here is derived from an EMBL/GenBank/DDBJ whole genome shotgun (WGS) entry which is preliminary data.</text>
</comment>
<evidence type="ECO:0000313" key="2">
    <source>
        <dbReference type="Proteomes" id="UP001497472"/>
    </source>
</evidence>
<keyword evidence="2" id="KW-1185">Reference proteome</keyword>
<reference evidence="1 2" key="1">
    <citation type="submission" date="2023-11" db="EMBL/GenBank/DDBJ databases">
        <authorList>
            <person name="Okamura Y."/>
        </authorList>
    </citation>
    <scope>NUCLEOTIDE SEQUENCE [LARGE SCALE GENOMIC DNA]</scope>
</reference>
<protein>
    <submittedName>
        <fullName evidence="1">Uncharacterized protein</fullName>
    </submittedName>
</protein>
<proteinExistence type="predicted"/>
<dbReference type="EMBL" id="CAVLEF010000040">
    <property type="protein sequence ID" value="CAK1549774.1"/>
    <property type="molecule type" value="Genomic_DNA"/>
</dbReference>
<dbReference type="Proteomes" id="UP001497472">
    <property type="component" value="Unassembled WGS sequence"/>
</dbReference>
<organism evidence="1 2">
    <name type="scientific">Leptosia nina</name>
    <dbReference type="NCBI Taxonomy" id="320188"/>
    <lineage>
        <taxon>Eukaryota</taxon>
        <taxon>Metazoa</taxon>
        <taxon>Ecdysozoa</taxon>
        <taxon>Arthropoda</taxon>
        <taxon>Hexapoda</taxon>
        <taxon>Insecta</taxon>
        <taxon>Pterygota</taxon>
        <taxon>Neoptera</taxon>
        <taxon>Endopterygota</taxon>
        <taxon>Lepidoptera</taxon>
        <taxon>Glossata</taxon>
        <taxon>Ditrysia</taxon>
        <taxon>Papilionoidea</taxon>
        <taxon>Pieridae</taxon>
        <taxon>Pierinae</taxon>
        <taxon>Leptosia</taxon>
    </lineage>
</organism>
<gene>
    <name evidence="1" type="ORF">LNINA_LOCUS9048</name>
</gene>
<accession>A0AAV1JMW7</accession>
<dbReference type="AlphaFoldDB" id="A0AAV1JMW7"/>
<sequence length="132" mass="14528">MALLTVQIFLKFNRFPQKISPRKFSTSNFTTSPSQAAFNKALSYLHFYIRNGTSRSVSAAALVRPTANGTHRSVIGAAVLPPTGIRVTSAFLIFHRFLWARKNVIEYAFSCNPRKAGARLPLAVTPKLCGVS</sequence>